<organism evidence="1">
    <name type="scientific">Streptomyces haneummycinicus</name>
    <dbReference type="NCBI Taxonomy" id="3074435"/>
    <lineage>
        <taxon>Bacteria</taxon>
        <taxon>Bacillati</taxon>
        <taxon>Actinomycetota</taxon>
        <taxon>Actinomycetes</taxon>
        <taxon>Kitasatosporales</taxon>
        <taxon>Streptomycetaceae</taxon>
        <taxon>Streptomyces</taxon>
    </lineage>
</organism>
<sequence>MDDSRLLLNLESVPGLVSLSGAEADRAAVFASVAAELATNGWSDRMTITLVGFGEDLTRSRPTACATSTASRR</sequence>
<dbReference type="EMBL" id="AP035768">
    <property type="protein sequence ID" value="BFO14318.1"/>
    <property type="molecule type" value="Genomic_DNA"/>
</dbReference>
<reference evidence="1" key="2">
    <citation type="submission" date="2024-07" db="EMBL/GenBank/DDBJ databases">
        <title>Streptomyces haneummycinica sp. nov., a new antibiotic-producing actinobacterium isolated from marine sediment.</title>
        <authorList>
            <person name="Uemura M."/>
            <person name="Hamada M."/>
            <person name="Hirano S."/>
            <person name="Kobayashi K."/>
            <person name="Ohshiro T."/>
            <person name="Kobayashi T."/>
            <person name="Terahara T."/>
        </authorList>
    </citation>
    <scope>NUCLEOTIDE SEQUENCE</scope>
    <source>
        <strain evidence="1">KM77-8</strain>
    </source>
</reference>
<name>A0AAT9HAA7_9ACTN</name>
<dbReference type="AlphaFoldDB" id="A0AAT9HAA7"/>
<proteinExistence type="predicted"/>
<protein>
    <submittedName>
        <fullName evidence="1">Uncharacterized protein</fullName>
    </submittedName>
</protein>
<accession>A0AAT9HAA7</accession>
<reference evidence="1" key="1">
    <citation type="submission" date="2024-06" db="EMBL/GenBank/DDBJ databases">
        <authorList>
            <consortium name="consrtm"/>
            <person name="Uemura M."/>
            <person name="Terahara T."/>
        </authorList>
    </citation>
    <scope>NUCLEOTIDE SEQUENCE</scope>
    <source>
        <strain evidence="1">KM77-8</strain>
    </source>
</reference>
<evidence type="ECO:0000313" key="1">
    <source>
        <dbReference type="EMBL" id="BFO14318.1"/>
    </source>
</evidence>
<gene>
    <name evidence="1" type="ORF">SHKM778_07060</name>
</gene>